<accession>A0A9D4GR82</accession>
<dbReference type="Pfam" id="PF00144">
    <property type="entry name" value="Beta-lactamase"/>
    <property type="match status" value="1"/>
</dbReference>
<dbReference type="InterPro" id="IPR001466">
    <property type="entry name" value="Beta-lactam-related"/>
</dbReference>
<name>A0A9D4GR82_DREPO</name>
<protein>
    <recommendedName>
        <fullName evidence="1">Beta-lactamase-related domain-containing protein</fullName>
    </recommendedName>
</protein>
<keyword evidence="3" id="KW-1185">Reference proteome</keyword>
<evidence type="ECO:0000259" key="1">
    <source>
        <dbReference type="Pfam" id="PF00144"/>
    </source>
</evidence>
<feature type="domain" description="Beta-lactamase-related" evidence="1">
    <location>
        <begin position="7"/>
        <end position="54"/>
    </location>
</feature>
<gene>
    <name evidence="2" type="ORF">DPMN_123612</name>
</gene>
<sequence>MPFIDTFIHNNFMYMLLGHVAEKLDGDTWENLLTYRVLQPIGMTSSKLMLKPANAYQMKTARPFIYKDRMFQNGTKEIYE</sequence>
<dbReference type="AlphaFoldDB" id="A0A9D4GR82"/>
<dbReference type="Proteomes" id="UP000828390">
    <property type="component" value="Unassembled WGS sequence"/>
</dbReference>
<dbReference type="SUPFAM" id="SSF56601">
    <property type="entry name" value="beta-lactamase/transpeptidase-like"/>
    <property type="match status" value="1"/>
</dbReference>
<reference evidence="2" key="1">
    <citation type="journal article" date="2019" name="bioRxiv">
        <title>The Genome of the Zebra Mussel, Dreissena polymorpha: A Resource for Invasive Species Research.</title>
        <authorList>
            <person name="McCartney M.A."/>
            <person name="Auch B."/>
            <person name="Kono T."/>
            <person name="Mallez S."/>
            <person name="Zhang Y."/>
            <person name="Obille A."/>
            <person name="Becker A."/>
            <person name="Abrahante J.E."/>
            <person name="Garbe J."/>
            <person name="Badalamenti J.P."/>
            <person name="Herman A."/>
            <person name="Mangelson H."/>
            <person name="Liachko I."/>
            <person name="Sullivan S."/>
            <person name="Sone E.D."/>
            <person name="Koren S."/>
            <person name="Silverstein K.A.T."/>
            <person name="Beckman K.B."/>
            <person name="Gohl D.M."/>
        </authorList>
    </citation>
    <scope>NUCLEOTIDE SEQUENCE</scope>
    <source>
        <strain evidence="2">Duluth1</strain>
        <tissue evidence="2">Whole animal</tissue>
    </source>
</reference>
<comment type="caution">
    <text evidence="2">The sequence shown here is derived from an EMBL/GenBank/DDBJ whole genome shotgun (WGS) entry which is preliminary data.</text>
</comment>
<dbReference type="EMBL" id="JAIWYP010000005">
    <property type="protein sequence ID" value="KAH3821844.1"/>
    <property type="molecule type" value="Genomic_DNA"/>
</dbReference>
<evidence type="ECO:0000313" key="2">
    <source>
        <dbReference type="EMBL" id="KAH3821844.1"/>
    </source>
</evidence>
<proteinExistence type="predicted"/>
<organism evidence="2 3">
    <name type="scientific">Dreissena polymorpha</name>
    <name type="common">Zebra mussel</name>
    <name type="synonym">Mytilus polymorpha</name>
    <dbReference type="NCBI Taxonomy" id="45954"/>
    <lineage>
        <taxon>Eukaryota</taxon>
        <taxon>Metazoa</taxon>
        <taxon>Spiralia</taxon>
        <taxon>Lophotrochozoa</taxon>
        <taxon>Mollusca</taxon>
        <taxon>Bivalvia</taxon>
        <taxon>Autobranchia</taxon>
        <taxon>Heteroconchia</taxon>
        <taxon>Euheterodonta</taxon>
        <taxon>Imparidentia</taxon>
        <taxon>Neoheterodontei</taxon>
        <taxon>Myida</taxon>
        <taxon>Dreissenoidea</taxon>
        <taxon>Dreissenidae</taxon>
        <taxon>Dreissena</taxon>
    </lineage>
</organism>
<evidence type="ECO:0000313" key="3">
    <source>
        <dbReference type="Proteomes" id="UP000828390"/>
    </source>
</evidence>
<reference evidence="2" key="2">
    <citation type="submission" date="2020-11" db="EMBL/GenBank/DDBJ databases">
        <authorList>
            <person name="McCartney M.A."/>
            <person name="Auch B."/>
            <person name="Kono T."/>
            <person name="Mallez S."/>
            <person name="Becker A."/>
            <person name="Gohl D.M."/>
            <person name="Silverstein K.A.T."/>
            <person name="Koren S."/>
            <person name="Bechman K.B."/>
            <person name="Herman A."/>
            <person name="Abrahante J.E."/>
            <person name="Garbe J."/>
        </authorList>
    </citation>
    <scope>NUCLEOTIDE SEQUENCE</scope>
    <source>
        <strain evidence="2">Duluth1</strain>
        <tissue evidence="2">Whole animal</tissue>
    </source>
</reference>
<dbReference type="InterPro" id="IPR012338">
    <property type="entry name" value="Beta-lactam/transpept-like"/>
</dbReference>
<dbReference type="Gene3D" id="3.40.710.10">
    <property type="entry name" value="DD-peptidase/beta-lactamase superfamily"/>
    <property type="match status" value="1"/>
</dbReference>